<keyword evidence="2" id="KW-1185">Reference proteome</keyword>
<dbReference type="PANTHER" id="PTHR35866:SF2">
    <property type="entry name" value="YKGJ FAMILY CYSTEINE CLUSTER PROTEIN"/>
    <property type="match status" value="1"/>
</dbReference>
<dbReference type="Proteomes" id="UP000187338">
    <property type="component" value="Unassembled WGS sequence"/>
</dbReference>
<protein>
    <submittedName>
        <fullName evidence="1">Zinc/iron-chelating domain-containing protein</fullName>
    </submittedName>
</protein>
<proteinExistence type="predicted"/>
<evidence type="ECO:0000313" key="2">
    <source>
        <dbReference type="Proteomes" id="UP000187338"/>
    </source>
</evidence>
<organism evidence="1 2">
    <name type="scientific">Carboxydothermus islandicus</name>
    <dbReference type="NCBI Taxonomy" id="661089"/>
    <lineage>
        <taxon>Bacteria</taxon>
        <taxon>Bacillati</taxon>
        <taxon>Bacillota</taxon>
        <taxon>Clostridia</taxon>
        <taxon>Thermoanaerobacterales</taxon>
        <taxon>Thermoanaerobacteraceae</taxon>
        <taxon>Carboxydothermus</taxon>
    </lineage>
</organism>
<dbReference type="PANTHER" id="PTHR35866">
    <property type="entry name" value="PUTATIVE-RELATED"/>
    <property type="match status" value="1"/>
</dbReference>
<sequence>MQKVEIIAKIIANLRGYALKIDPDATVNDYLKAVENLVEAGEYFREAGTKTCLNCVKCCYERIPLTNVDVIMLRKGLGKKNGQNIDLYHFLRDYTEIFIKGWEIDIILKRRENGACVFLNEEDRKCEIYAFRPFVCRSFYCIPTTEETETIRMAVVNLGEDALVREYLLYLREFGVTPYWTHAVKPKLNVSYYPRNIFWKKENYEIKIKDILQYL</sequence>
<reference evidence="2" key="1">
    <citation type="submission" date="2016-12" db="EMBL/GenBank/DDBJ databases">
        <title>Draft Genome Sequences od Carboxydothermus pertinax and islandicus, Hydrogenogenic Carboxydotrophic Bacteria.</title>
        <authorList>
            <person name="Fukuyama Y."/>
            <person name="Ohmae K."/>
            <person name="Yoneda Y."/>
            <person name="Yoshida T."/>
            <person name="Sako Y."/>
        </authorList>
    </citation>
    <scope>NUCLEOTIDE SEQUENCE [LARGE SCALE GENOMIC DNA]</scope>
    <source>
        <strain evidence="2">SET</strain>
    </source>
</reference>
<evidence type="ECO:0000313" key="1">
    <source>
        <dbReference type="EMBL" id="GAV25005.1"/>
    </source>
</evidence>
<dbReference type="InterPro" id="IPR005358">
    <property type="entry name" value="Puta_zinc/iron-chelating_dom"/>
</dbReference>
<comment type="caution">
    <text evidence="1">The sequence shown here is derived from an EMBL/GenBank/DDBJ whole genome shotgun (WGS) entry which is preliminary data.</text>
</comment>
<gene>
    <name evidence="1" type="ORF">ciss_09380</name>
</gene>
<accession>A0A1L8D1D3</accession>
<dbReference type="OrthoDB" id="277831at2"/>
<dbReference type="EMBL" id="BDJL01000030">
    <property type="protein sequence ID" value="GAV25005.1"/>
    <property type="molecule type" value="Genomic_DNA"/>
</dbReference>
<dbReference type="AlphaFoldDB" id="A0A1L8D1D3"/>
<dbReference type="Pfam" id="PF03692">
    <property type="entry name" value="CxxCxxCC"/>
    <property type="match status" value="1"/>
</dbReference>
<dbReference type="STRING" id="661089.ciss_09380"/>
<name>A0A1L8D1D3_9THEO</name>